<name>A0A2J8AFW8_9CHLO</name>
<protein>
    <submittedName>
        <fullName evidence="2">Uncharacterized protein</fullName>
    </submittedName>
</protein>
<dbReference type="Proteomes" id="UP000236333">
    <property type="component" value="Unassembled WGS sequence"/>
</dbReference>
<feature type="compositionally biased region" description="Basic and acidic residues" evidence="1">
    <location>
        <begin position="1"/>
        <end position="10"/>
    </location>
</feature>
<comment type="caution">
    <text evidence="2">The sequence shown here is derived from an EMBL/GenBank/DDBJ whole genome shotgun (WGS) entry which is preliminary data.</text>
</comment>
<evidence type="ECO:0000313" key="2">
    <source>
        <dbReference type="EMBL" id="PNH11409.1"/>
    </source>
</evidence>
<evidence type="ECO:0000256" key="1">
    <source>
        <dbReference type="SAM" id="MobiDB-lite"/>
    </source>
</evidence>
<keyword evidence="3" id="KW-1185">Reference proteome</keyword>
<dbReference type="OrthoDB" id="535882at2759"/>
<proteinExistence type="predicted"/>
<organism evidence="2 3">
    <name type="scientific">Tetrabaena socialis</name>
    <dbReference type="NCBI Taxonomy" id="47790"/>
    <lineage>
        <taxon>Eukaryota</taxon>
        <taxon>Viridiplantae</taxon>
        <taxon>Chlorophyta</taxon>
        <taxon>core chlorophytes</taxon>
        <taxon>Chlorophyceae</taxon>
        <taxon>CS clade</taxon>
        <taxon>Chlamydomonadales</taxon>
        <taxon>Tetrabaenaceae</taxon>
        <taxon>Tetrabaena</taxon>
    </lineage>
</organism>
<sequence>MDFGDDKFEEPLAAGLPGEDEDEEEEEQEELLRPPSSTALGEEASAGGLDEAFTEQAAHLNPPEREPLAAAPTVDSTDRPPSRSGAHTPTRGRHASLADSPSLRRQDSETSGKAGPRGGNARMEPSPGQTVLYREPATSPSPYTPERTTQITGSPLPPGVTSSPGSGGGRRVSIREGNNTYPTRVLATGDVFISDTPANGPLMSKEEEEGLNRGFRSGIAHAGWLHKLVGKTPLDVHWKKYWSTSEVKKVVM</sequence>
<reference evidence="2 3" key="1">
    <citation type="journal article" date="2017" name="Mol. Biol. Evol.">
        <title>The 4-celled Tetrabaena socialis nuclear genome reveals the essential components for genetic control of cell number at the origin of multicellularity in the volvocine lineage.</title>
        <authorList>
            <person name="Featherston J."/>
            <person name="Arakaki Y."/>
            <person name="Hanschen E.R."/>
            <person name="Ferris P.J."/>
            <person name="Michod R.E."/>
            <person name="Olson B.J.S.C."/>
            <person name="Nozaki H."/>
            <person name="Durand P.M."/>
        </authorList>
    </citation>
    <scope>NUCLEOTIDE SEQUENCE [LARGE SCALE GENOMIC DNA]</scope>
    <source>
        <strain evidence="2 3">NIES-571</strain>
    </source>
</reference>
<accession>A0A2J8AFW8</accession>
<dbReference type="AlphaFoldDB" id="A0A2J8AFW8"/>
<feature type="region of interest" description="Disordered" evidence="1">
    <location>
        <begin position="1"/>
        <end position="177"/>
    </location>
</feature>
<evidence type="ECO:0000313" key="3">
    <source>
        <dbReference type="Proteomes" id="UP000236333"/>
    </source>
</evidence>
<feature type="compositionally biased region" description="Polar residues" evidence="1">
    <location>
        <begin position="138"/>
        <end position="151"/>
    </location>
</feature>
<dbReference type="EMBL" id="PGGS01000030">
    <property type="protein sequence ID" value="PNH11409.1"/>
    <property type="molecule type" value="Genomic_DNA"/>
</dbReference>
<gene>
    <name evidence="2" type="ORF">TSOC_001782</name>
</gene>
<feature type="compositionally biased region" description="Acidic residues" evidence="1">
    <location>
        <begin position="18"/>
        <end position="29"/>
    </location>
</feature>